<dbReference type="PROSITE" id="PS01261">
    <property type="entry name" value="UPF0020"/>
    <property type="match status" value="1"/>
</dbReference>
<dbReference type="InterPro" id="IPR029063">
    <property type="entry name" value="SAM-dependent_MTases_sf"/>
</dbReference>
<dbReference type="InterPro" id="IPR002052">
    <property type="entry name" value="DNA_methylase_N6_adenine_CS"/>
</dbReference>
<dbReference type="OrthoDB" id="9809404at2"/>
<dbReference type="Pfam" id="PF22020">
    <property type="entry name" value="RlmL_1st"/>
    <property type="match status" value="1"/>
</dbReference>
<evidence type="ECO:0000256" key="1">
    <source>
        <dbReference type="ARBA" id="ARBA00022603"/>
    </source>
</evidence>
<dbReference type="GO" id="GO:0008990">
    <property type="term" value="F:rRNA (guanine-N2-)-methyltransferase activity"/>
    <property type="evidence" value="ECO:0007669"/>
    <property type="project" value="TreeGrafter"/>
</dbReference>
<keyword evidence="3" id="KW-0694">RNA-binding</keyword>
<dbReference type="GO" id="GO:0070043">
    <property type="term" value="F:rRNA (guanine-N7-)-methyltransferase activity"/>
    <property type="evidence" value="ECO:0007669"/>
    <property type="project" value="TreeGrafter"/>
</dbReference>
<evidence type="ECO:0000256" key="2">
    <source>
        <dbReference type="ARBA" id="ARBA00022679"/>
    </source>
</evidence>
<proteinExistence type="predicted"/>
<dbReference type="SMART" id="SM00981">
    <property type="entry name" value="THUMP"/>
    <property type="match status" value="1"/>
</dbReference>
<dbReference type="InterPro" id="IPR053943">
    <property type="entry name" value="RlmKL-like_Mtase_CS"/>
</dbReference>
<dbReference type="InterPro" id="IPR004114">
    <property type="entry name" value="THUMP_dom"/>
</dbReference>
<keyword evidence="6" id="KW-1185">Reference proteome</keyword>
<dbReference type="InterPro" id="IPR000241">
    <property type="entry name" value="RlmKL-like_Mtase"/>
</dbReference>
<dbReference type="RefSeq" id="WP_072429411.1">
    <property type="nucleotide sequence ID" value="NZ_FPKR01000012.1"/>
</dbReference>
<evidence type="ECO:0000313" key="5">
    <source>
        <dbReference type="EMBL" id="SFZ78314.1"/>
    </source>
</evidence>
<evidence type="ECO:0000313" key="6">
    <source>
        <dbReference type="Proteomes" id="UP000186513"/>
    </source>
</evidence>
<dbReference type="GO" id="GO:0003723">
    <property type="term" value="F:RNA binding"/>
    <property type="evidence" value="ECO:0007669"/>
    <property type="project" value="UniProtKB-UniRule"/>
</dbReference>
<dbReference type="PROSITE" id="PS51165">
    <property type="entry name" value="THUMP"/>
    <property type="match status" value="1"/>
</dbReference>
<dbReference type="Proteomes" id="UP000186513">
    <property type="component" value="Unassembled WGS sequence"/>
</dbReference>
<name>A0A1K2HPY1_9NEIS</name>
<dbReference type="PANTHER" id="PTHR47313">
    <property type="entry name" value="RIBOSOMAL RNA LARGE SUBUNIT METHYLTRANSFERASE K/L"/>
    <property type="match status" value="1"/>
</dbReference>
<dbReference type="PRINTS" id="PR00507">
    <property type="entry name" value="N12N6MTFRASE"/>
</dbReference>
<evidence type="ECO:0000259" key="4">
    <source>
        <dbReference type="PROSITE" id="PS51165"/>
    </source>
</evidence>
<dbReference type="CDD" id="cd11715">
    <property type="entry name" value="THUMP_AdoMetMT"/>
    <property type="match status" value="1"/>
</dbReference>
<sequence length="386" mass="42798">MKQVFHYFAPCPRGLETVLAQELAELGAQGVSPTDGGVAFHGDWALMYRANLHSRIASRILWRLAERSYRTEDDIYKAARALEWPALFDVSRTIKVAVTGVGCKLRSLDFIALKVKDAVCDAFRAACGERPSVDTAMPDIRLHVFLTERQQTLYIDTSGEALFKRGYRRETGDAPLRENLAAGILRLTGWQLDEPLLDPMCGSGTFLIEAAMMAKRIAPGRWRHFAFERFTQFDAALWAQLKQAAIEAELAVSPAAIYGSDDTPAVLDAARANLAAAGVSDAVVLEEADALERNAPADSGVLICNPPYGIRLEEQTWLDALYPMLGHALKQRFAGWRAYYFTADLRLAKLIRLSASKRTVLFNGSLECRLFEYRMVAGSNRKSDAS</sequence>
<dbReference type="Pfam" id="PF01170">
    <property type="entry name" value="UPF0020"/>
    <property type="match status" value="1"/>
</dbReference>
<dbReference type="STRING" id="1121279.SAMN02745887_02911"/>
<dbReference type="Gene3D" id="3.40.50.150">
    <property type="entry name" value="Vaccinia Virus protein VP39"/>
    <property type="match status" value="1"/>
</dbReference>
<dbReference type="Pfam" id="PF02926">
    <property type="entry name" value="THUMP"/>
    <property type="match status" value="1"/>
</dbReference>
<accession>A0A1K2HPY1</accession>
<dbReference type="SUPFAM" id="SSF53335">
    <property type="entry name" value="S-adenosyl-L-methionine-dependent methyltransferases"/>
    <property type="match status" value="1"/>
</dbReference>
<keyword evidence="1 5" id="KW-0489">Methyltransferase</keyword>
<dbReference type="InterPro" id="IPR054170">
    <property type="entry name" value="RlmL_1st"/>
</dbReference>
<dbReference type="PROSITE" id="PS00092">
    <property type="entry name" value="N6_MTASE"/>
    <property type="match status" value="1"/>
</dbReference>
<organism evidence="5 6">
    <name type="scientific">Chitinimonas taiwanensis DSM 18899</name>
    <dbReference type="NCBI Taxonomy" id="1121279"/>
    <lineage>
        <taxon>Bacteria</taxon>
        <taxon>Pseudomonadati</taxon>
        <taxon>Pseudomonadota</taxon>
        <taxon>Betaproteobacteria</taxon>
        <taxon>Neisseriales</taxon>
        <taxon>Chitinibacteraceae</taxon>
        <taxon>Chitinimonas</taxon>
    </lineage>
</organism>
<feature type="domain" description="THUMP" evidence="4">
    <location>
        <begin position="46"/>
        <end position="157"/>
    </location>
</feature>
<dbReference type="EMBL" id="FPKR01000012">
    <property type="protein sequence ID" value="SFZ78314.1"/>
    <property type="molecule type" value="Genomic_DNA"/>
</dbReference>
<dbReference type="PANTHER" id="PTHR47313:SF1">
    <property type="entry name" value="RIBOSOMAL RNA LARGE SUBUNIT METHYLTRANSFERASE K_L"/>
    <property type="match status" value="1"/>
</dbReference>
<dbReference type="Gene3D" id="3.30.2130.30">
    <property type="match status" value="1"/>
</dbReference>
<gene>
    <name evidence="5" type="ORF">SAMN02745887_02911</name>
</gene>
<protein>
    <submittedName>
        <fullName evidence="5">Putative N6-adenine-specific DNA methylase</fullName>
    </submittedName>
</protein>
<evidence type="ECO:0000256" key="3">
    <source>
        <dbReference type="PROSITE-ProRule" id="PRU00529"/>
    </source>
</evidence>
<reference evidence="5 6" key="1">
    <citation type="submission" date="2016-11" db="EMBL/GenBank/DDBJ databases">
        <authorList>
            <person name="Jaros S."/>
            <person name="Januszkiewicz K."/>
            <person name="Wedrychowicz H."/>
        </authorList>
    </citation>
    <scope>NUCLEOTIDE SEQUENCE [LARGE SCALE GENOMIC DNA]</scope>
    <source>
        <strain evidence="5 6">DSM 18899</strain>
    </source>
</reference>
<keyword evidence="2" id="KW-0808">Transferase</keyword>
<dbReference type="AlphaFoldDB" id="A0A1K2HPY1"/>